<proteinExistence type="predicted"/>
<dbReference type="InterPro" id="IPR046496">
    <property type="entry name" value="DUF6589"/>
</dbReference>
<evidence type="ECO:0000313" key="3">
    <source>
        <dbReference type="Proteomes" id="UP000001554"/>
    </source>
</evidence>
<sequence>MATCTSRSPKVPRPPNFEDCCRKCGKNLRVHGQLKGYRKIFDPPDPNSKEADKRLISDRLAAVGIVLQRRKDVSERLCQLCKRDLARMEEGLKTFQKWKDLVEREKETQPTRTDPQQTPPRNVQKRMREPTPSKTPRAVKKRLGATSKAPPKAAPQRTSETKVTVTYRSRVDRPANIACKDPVIASIVENIARGEFKTAARVMFTCEELAEQIKAQSLNLLEQECANLTAIKSNFILRKTSAQDLVNFSLNTFQSDLKRLSPFFHSILSTVTEDSRNHICASASVAIRGRNNQLSAFSHYINTVLQHGGAKTSVFKRLCQFGISTAQENGRLKQKELASTCGHDLHVMKEKLEAYAVQKMKKHAEDGSKETHAEDGEMETHAEDGEMETHAEDGEMETHAEDGEMETHAEDGEMETHAEDGEMETHAEDGSKETHTEDGKVETHAEDGKVETHAEDGKMETHAEDGSKETHTEDGKVETHAEDGKVETHAEDGKMETHAEDGSKETHTEDGKVETHAEDGKMETHAEDGSKETHADDGKMHNFTITTEDFSDLAVGFLVAPIEPECPPPSIPPSSPPSRPPSPPPPPKYSVQVDNLDFYKPTHHQSETKGNESIHWTHHIGIQDRVPTDHLPNNAPIKPLPLFQIGDCLPTPEIEAHLRNELIIIGSRMVTTHIPALKPFAPAVIHHIPHQYSETMSQPSTEVSHIKYKWNLAFPLGLLFKNESVTSDLVDILQHIQTEYVPRTPDGMQSIFMGGDRLTEGNSRSVQWAFGDGENPEDRLEGLIAKFDDWHARRVLYGIHFKAFGSERSGRDHGTLFANMNRVKCSNAKKGPHNAFNAYQEFVRKDTTALFIAAAMKVFKMENVEDVPKDLPPDLITKDKLEQRRWLNDKVGQVVDEFVINTDMTNMMDIYHGVSQAAQPRQIEELSCREPECERTFVYPKARLNHERKVHGLDFGEPIQEEESTAKPSPSARDHKKEHTEARLSFGLFLEDMHDAVKEGDGERMIRLYRIALMFYRAYGHTQYAYSTLLLLVQVNAVLSPAEAHGLKWNRFFNGKGGKGRNISCDLHLEHCNNDLKKFLKGMGANLTEASAYRVSRSLGPLRKILANADRELRVARPSGYHHSASETPDILTLVEVIREADLFNFSAGRAFVAFPNFDRNLLGRIKYDNMWEWIKAKLKLWNRKYP</sequence>
<dbReference type="RefSeq" id="XP_035658071.1">
    <property type="nucleotide sequence ID" value="XM_035802178.1"/>
</dbReference>
<protein>
    <submittedName>
        <fullName evidence="4">Uncharacterized protein LOC118403462</fullName>
    </submittedName>
</protein>
<feature type="compositionally biased region" description="Low complexity" evidence="1">
    <location>
        <begin position="110"/>
        <end position="121"/>
    </location>
</feature>
<name>A0A9J7K5W3_BRAFL</name>
<feature type="region of interest" description="Disordered" evidence="1">
    <location>
        <begin position="564"/>
        <end position="590"/>
    </location>
</feature>
<dbReference type="PROSITE" id="PS00028">
    <property type="entry name" value="ZINC_FINGER_C2H2_1"/>
    <property type="match status" value="1"/>
</dbReference>
<gene>
    <name evidence="4" type="primary">LOC118403462</name>
</gene>
<accession>A0A9J7K5W3</accession>
<dbReference type="Proteomes" id="UP000001554">
    <property type="component" value="Chromosome 16"/>
</dbReference>
<evidence type="ECO:0000259" key="2">
    <source>
        <dbReference type="PROSITE" id="PS00028"/>
    </source>
</evidence>
<feature type="compositionally biased region" description="Pro residues" evidence="1">
    <location>
        <begin position="564"/>
        <end position="588"/>
    </location>
</feature>
<feature type="region of interest" description="Disordered" evidence="1">
    <location>
        <begin position="104"/>
        <end position="162"/>
    </location>
</feature>
<dbReference type="AlphaFoldDB" id="A0A9J7K5W3"/>
<dbReference type="OMA" id="MTEMETQ"/>
<dbReference type="InterPro" id="IPR047002">
    <property type="entry name" value="Tcp10_C_sf"/>
</dbReference>
<feature type="compositionally biased region" description="Basic and acidic residues" evidence="1">
    <location>
        <begin position="363"/>
        <end position="538"/>
    </location>
</feature>
<evidence type="ECO:0000313" key="4">
    <source>
        <dbReference type="RefSeq" id="XP_035658071.1"/>
    </source>
</evidence>
<dbReference type="OrthoDB" id="10052596at2759"/>
<dbReference type="GeneID" id="118403462"/>
<evidence type="ECO:0000256" key="1">
    <source>
        <dbReference type="SAM" id="MobiDB-lite"/>
    </source>
</evidence>
<dbReference type="Pfam" id="PF20231">
    <property type="entry name" value="DUF6589"/>
    <property type="match status" value="1"/>
</dbReference>
<dbReference type="KEGG" id="bfo:118403462"/>
<keyword evidence="3" id="KW-1185">Reference proteome</keyword>
<dbReference type="Gene3D" id="2.60.450.20">
    <property type="match status" value="1"/>
</dbReference>
<dbReference type="InterPro" id="IPR013087">
    <property type="entry name" value="Znf_C2H2_type"/>
</dbReference>
<organism evidence="3 4">
    <name type="scientific">Branchiostoma floridae</name>
    <name type="common">Florida lancelet</name>
    <name type="synonym">Amphioxus</name>
    <dbReference type="NCBI Taxonomy" id="7739"/>
    <lineage>
        <taxon>Eukaryota</taxon>
        <taxon>Metazoa</taxon>
        <taxon>Chordata</taxon>
        <taxon>Cephalochordata</taxon>
        <taxon>Leptocardii</taxon>
        <taxon>Amphioxiformes</taxon>
        <taxon>Branchiostomatidae</taxon>
        <taxon>Branchiostoma</taxon>
    </lineage>
</organism>
<reference evidence="4" key="2">
    <citation type="submission" date="2025-08" db="UniProtKB">
        <authorList>
            <consortium name="RefSeq"/>
        </authorList>
    </citation>
    <scope>IDENTIFICATION</scope>
    <source>
        <strain evidence="4">S238N-H82</strain>
        <tissue evidence="4">Testes</tissue>
    </source>
</reference>
<feature type="domain" description="C2H2-type" evidence="2">
    <location>
        <begin position="928"/>
        <end position="951"/>
    </location>
</feature>
<feature type="region of interest" description="Disordered" evidence="1">
    <location>
        <begin position="359"/>
        <end position="538"/>
    </location>
</feature>
<feature type="region of interest" description="Disordered" evidence="1">
    <location>
        <begin position="954"/>
        <end position="978"/>
    </location>
</feature>
<reference evidence="3" key="1">
    <citation type="journal article" date="2020" name="Nat. Ecol. Evol.">
        <title>Deeply conserved synteny resolves early events in vertebrate evolution.</title>
        <authorList>
            <person name="Simakov O."/>
            <person name="Marletaz F."/>
            <person name="Yue J.X."/>
            <person name="O'Connell B."/>
            <person name="Jenkins J."/>
            <person name="Brandt A."/>
            <person name="Calef R."/>
            <person name="Tung C.H."/>
            <person name="Huang T.K."/>
            <person name="Schmutz J."/>
            <person name="Satoh N."/>
            <person name="Yu J.K."/>
            <person name="Putnam N.H."/>
            <person name="Green R.E."/>
            <person name="Rokhsar D.S."/>
        </authorList>
    </citation>
    <scope>NUCLEOTIDE SEQUENCE [LARGE SCALE GENOMIC DNA]</scope>
    <source>
        <strain evidence="3">S238N-H82</strain>
    </source>
</reference>